<dbReference type="FunFam" id="1.10.540.10:FF:000007">
    <property type="entry name" value="Isovaleryl-CoA dehydrogenase, mitochondrial"/>
    <property type="match status" value="1"/>
</dbReference>
<dbReference type="PANTHER" id="PTHR43884">
    <property type="entry name" value="ACYL-COA DEHYDROGENASE"/>
    <property type="match status" value="1"/>
</dbReference>
<evidence type="ECO:0000256" key="2">
    <source>
        <dbReference type="ARBA" id="ARBA00004898"/>
    </source>
</evidence>
<dbReference type="GO" id="GO:0006552">
    <property type="term" value="P:L-leucine catabolic process"/>
    <property type="evidence" value="ECO:0007669"/>
    <property type="project" value="TreeGrafter"/>
</dbReference>
<comment type="catalytic activity">
    <reaction evidence="10">
        <text>3-methylbutanoyl-CoA + oxidized [electron-transfer flavoprotein] + H(+) = 3-methylbut-2-enoyl-CoA + reduced [electron-transfer flavoprotein]</text>
        <dbReference type="Rhea" id="RHEA:12276"/>
        <dbReference type="Rhea" id="RHEA-COMP:10685"/>
        <dbReference type="Rhea" id="RHEA-COMP:10686"/>
        <dbReference type="ChEBI" id="CHEBI:15378"/>
        <dbReference type="ChEBI" id="CHEBI:57344"/>
        <dbReference type="ChEBI" id="CHEBI:57345"/>
        <dbReference type="ChEBI" id="CHEBI:57692"/>
        <dbReference type="ChEBI" id="CHEBI:58307"/>
        <dbReference type="EC" id="1.3.8.4"/>
    </reaction>
</comment>
<dbReference type="FunFam" id="2.40.110.10:FF:000001">
    <property type="entry name" value="Acyl-CoA dehydrogenase, mitochondrial"/>
    <property type="match status" value="1"/>
</dbReference>
<evidence type="ECO:0000256" key="9">
    <source>
        <dbReference type="ARBA" id="ARBA00023002"/>
    </source>
</evidence>
<feature type="domain" description="Acyl-CoA dehydrogenase/oxidase C-terminal" evidence="14">
    <location>
        <begin position="237"/>
        <end position="388"/>
    </location>
</feature>
<dbReference type="Proteomes" id="UP000292939">
    <property type="component" value="Chromosome"/>
</dbReference>
<evidence type="ECO:0000256" key="1">
    <source>
        <dbReference type="ARBA" id="ARBA00001974"/>
    </source>
</evidence>
<dbReference type="EC" id="1.3.8.4" evidence="4"/>
<dbReference type="GO" id="GO:0050660">
    <property type="term" value="F:flavin adenine dinucleotide binding"/>
    <property type="evidence" value="ECO:0007669"/>
    <property type="project" value="InterPro"/>
</dbReference>
<dbReference type="PROSITE" id="PS00072">
    <property type="entry name" value="ACYL_COA_DH_1"/>
    <property type="match status" value="1"/>
</dbReference>
<dbReference type="RefSeq" id="WP_131278225.1">
    <property type="nucleotide sequence ID" value="NZ_CP031395.1"/>
</dbReference>
<comment type="similarity">
    <text evidence="3">Belongs to the acyl-CoA dehydrogenase family.</text>
</comment>
<feature type="domain" description="Acyl-CoA oxidase/dehydrogenase middle" evidence="15">
    <location>
        <begin position="130"/>
        <end position="225"/>
    </location>
</feature>
<dbReference type="PROSITE" id="PS00073">
    <property type="entry name" value="ACYL_COA_DH_2"/>
    <property type="match status" value="1"/>
</dbReference>
<dbReference type="EMBL" id="CP031395">
    <property type="protein sequence ID" value="QBK04218.1"/>
    <property type="molecule type" value="Genomic_DNA"/>
</dbReference>
<dbReference type="AlphaFoldDB" id="A0A4P6UG63"/>
<feature type="binding site" evidence="13">
    <location>
        <begin position="347"/>
        <end position="351"/>
    </location>
    <ligand>
        <name>FAD</name>
        <dbReference type="ChEBI" id="CHEBI:57692"/>
    </ligand>
</feature>
<evidence type="ECO:0000256" key="12">
    <source>
        <dbReference type="PIRSR" id="PIRSR634183-2"/>
    </source>
</evidence>
<dbReference type="FunFam" id="1.20.140.10:FF:000003">
    <property type="entry name" value="isovaleryl-CoA dehydrogenase, mitochondrial"/>
    <property type="match status" value="1"/>
</dbReference>
<evidence type="ECO:0000256" key="3">
    <source>
        <dbReference type="ARBA" id="ARBA00009347"/>
    </source>
</evidence>
<evidence type="ECO:0000259" key="16">
    <source>
        <dbReference type="Pfam" id="PF02771"/>
    </source>
</evidence>
<comment type="pathway">
    <text evidence="2">Amino-acid degradation; L-leucine degradation; (S)-3-hydroxy-3-methylglutaryl-CoA from 3-isovaleryl-CoA: step 1/3.</text>
</comment>
<dbReference type="InterPro" id="IPR037069">
    <property type="entry name" value="AcylCoA_DH/ox_N_sf"/>
</dbReference>
<dbReference type="Gene3D" id="1.10.540.10">
    <property type="entry name" value="Acyl-CoA dehydrogenase/oxidase, N-terminal domain"/>
    <property type="match status" value="1"/>
</dbReference>
<dbReference type="Gene3D" id="2.40.110.10">
    <property type="entry name" value="Butyryl-CoA Dehydrogenase, subunit A, domain 2"/>
    <property type="match status" value="1"/>
</dbReference>
<name>A0A4P6UG63_9BURK</name>
<feature type="domain" description="Acyl-CoA dehydrogenase/oxidase N-terminal" evidence="16">
    <location>
        <begin position="17"/>
        <end position="126"/>
    </location>
</feature>
<feature type="binding site" evidence="13">
    <location>
        <position position="287"/>
    </location>
    <ligand>
        <name>FAD</name>
        <dbReference type="ChEBI" id="CHEBI:57692"/>
    </ligand>
</feature>
<evidence type="ECO:0000256" key="6">
    <source>
        <dbReference type="ARBA" id="ARBA00022630"/>
    </source>
</evidence>
<keyword evidence="6" id="KW-0285">Flavoprotein</keyword>
<feature type="active site" description="Proton acceptor" evidence="11">
    <location>
        <position position="250"/>
    </location>
</feature>
<proteinExistence type="inferred from homology"/>
<dbReference type="InterPro" id="IPR046373">
    <property type="entry name" value="Acyl-CoA_Oxase/DH_mid-dom_sf"/>
</dbReference>
<accession>A0A4P6UG63</accession>
<dbReference type="PANTHER" id="PTHR43884:SF12">
    <property type="entry name" value="ISOVALERYL-COA DEHYDROGENASE, MITOCHONDRIAL-RELATED"/>
    <property type="match status" value="1"/>
</dbReference>
<feature type="binding site" evidence="13">
    <location>
        <begin position="164"/>
        <end position="166"/>
    </location>
    <ligand>
        <name>FAD</name>
        <dbReference type="ChEBI" id="CHEBI:57692"/>
    </ligand>
</feature>
<dbReference type="CDD" id="cd01156">
    <property type="entry name" value="IVD"/>
    <property type="match status" value="1"/>
</dbReference>
<evidence type="ECO:0000313" key="17">
    <source>
        <dbReference type="EMBL" id="QBK04218.1"/>
    </source>
</evidence>
<gene>
    <name evidence="17" type="ORF">DW355_04975</name>
</gene>
<evidence type="ECO:0000256" key="11">
    <source>
        <dbReference type="PIRSR" id="PIRSR634183-1"/>
    </source>
</evidence>
<dbReference type="InterPro" id="IPR009075">
    <property type="entry name" value="AcylCo_DH/oxidase_C"/>
</dbReference>
<feature type="binding site" evidence="12">
    <location>
        <position position="140"/>
    </location>
    <ligand>
        <name>substrate</name>
    </ligand>
</feature>
<dbReference type="PIRSF" id="PIRSF016578">
    <property type="entry name" value="HsaA"/>
    <property type="match status" value="1"/>
</dbReference>
<evidence type="ECO:0000256" key="8">
    <source>
        <dbReference type="ARBA" id="ARBA00022946"/>
    </source>
</evidence>
<dbReference type="InterPro" id="IPR036250">
    <property type="entry name" value="AcylCo_DH-like_C"/>
</dbReference>
<reference evidence="17 18" key="1">
    <citation type="submission" date="2018-07" db="EMBL/GenBank/DDBJ databases">
        <title>Exploring interactions and the metabolic potential of the ultra-small soil bacteria Hylemonella gracilis.</title>
        <authorList>
            <person name="Tyc O."/>
            <person name="Kulkarni P."/>
            <person name="Gawehns F."/>
            <person name="Hundscheid M."/>
            <person name="Zweers H."/>
            <person name="Garbeva P."/>
        </authorList>
    </citation>
    <scope>NUCLEOTIDE SEQUENCE [LARGE SCALE GENOMIC DNA]</scope>
    <source>
        <strain evidence="17 18">NS1</strain>
    </source>
</reference>
<evidence type="ECO:0000256" key="13">
    <source>
        <dbReference type="PIRSR" id="PIRSR634183-3"/>
    </source>
</evidence>
<evidence type="ECO:0000256" key="4">
    <source>
        <dbReference type="ARBA" id="ARBA00012044"/>
    </source>
</evidence>
<feature type="binding site" evidence="13">
    <location>
        <begin position="131"/>
        <end position="140"/>
    </location>
    <ligand>
        <name>FAD</name>
        <dbReference type="ChEBI" id="CHEBI:57692"/>
    </ligand>
</feature>
<evidence type="ECO:0000313" key="18">
    <source>
        <dbReference type="Proteomes" id="UP000292939"/>
    </source>
</evidence>
<evidence type="ECO:0000259" key="15">
    <source>
        <dbReference type="Pfam" id="PF02770"/>
    </source>
</evidence>
<dbReference type="Pfam" id="PF02770">
    <property type="entry name" value="Acyl-CoA_dh_M"/>
    <property type="match status" value="1"/>
</dbReference>
<dbReference type="SUPFAM" id="SSF47203">
    <property type="entry name" value="Acyl-CoA dehydrogenase C-terminal domain-like"/>
    <property type="match status" value="1"/>
</dbReference>
<keyword evidence="7 13" id="KW-0274">FAD</keyword>
<dbReference type="GO" id="GO:0008470">
    <property type="term" value="F:3-methylbutanoyl-CoA dehydrogenase activity"/>
    <property type="evidence" value="ECO:0007669"/>
    <property type="project" value="UniProtKB-EC"/>
</dbReference>
<evidence type="ECO:0000256" key="7">
    <source>
        <dbReference type="ARBA" id="ARBA00022827"/>
    </source>
</evidence>
<evidence type="ECO:0000256" key="5">
    <source>
        <dbReference type="ARBA" id="ARBA00018258"/>
    </source>
</evidence>
<dbReference type="OrthoDB" id="9770681at2"/>
<dbReference type="InterPro" id="IPR006091">
    <property type="entry name" value="Acyl-CoA_Oxase/DH_mid-dom"/>
</dbReference>
<comment type="cofactor">
    <cofactor evidence="1 13">
        <name>FAD</name>
        <dbReference type="ChEBI" id="CHEBI:57692"/>
    </cofactor>
</comment>
<feature type="binding site" evidence="13">
    <location>
        <begin position="376"/>
        <end position="378"/>
    </location>
    <ligand>
        <name>FAD</name>
        <dbReference type="ChEBI" id="CHEBI:57692"/>
    </ligand>
</feature>
<keyword evidence="8" id="KW-0809">Transit peptide</keyword>
<evidence type="ECO:0000259" key="14">
    <source>
        <dbReference type="Pfam" id="PF00441"/>
    </source>
</evidence>
<protein>
    <recommendedName>
        <fullName evidence="5">Isovaleryl-CoA dehydrogenase, mitochondrial</fullName>
        <ecNumber evidence="4">1.3.8.4</ecNumber>
    </recommendedName>
</protein>
<dbReference type="InterPro" id="IPR013786">
    <property type="entry name" value="AcylCoA_DH/ox_N"/>
</dbReference>
<dbReference type="Gene3D" id="1.20.140.10">
    <property type="entry name" value="Butyryl-CoA Dehydrogenase, subunit A, domain 3"/>
    <property type="match status" value="1"/>
</dbReference>
<dbReference type="InterPro" id="IPR006089">
    <property type="entry name" value="Acyl-CoA_DH_CS"/>
</dbReference>
<dbReference type="KEGG" id="hgr:DW355_04975"/>
<dbReference type="Pfam" id="PF02771">
    <property type="entry name" value="Acyl-CoA_dh_N"/>
    <property type="match status" value="1"/>
</dbReference>
<keyword evidence="9" id="KW-0560">Oxidoreductase</keyword>
<feature type="binding site" evidence="13">
    <location>
        <position position="276"/>
    </location>
    <ligand>
        <name>FAD</name>
        <dbReference type="ChEBI" id="CHEBI:57692"/>
    </ligand>
</feature>
<evidence type="ECO:0000256" key="10">
    <source>
        <dbReference type="ARBA" id="ARBA00052875"/>
    </source>
</evidence>
<feature type="binding site" evidence="12">
    <location>
        <begin position="374"/>
        <end position="375"/>
    </location>
    <ligand>
        <name>substrate</name>
    </ligand>
</feature>
<dbReference type="InterPro" id="IPR009100">
    <property type="entry name" value="AcylCoA_DH/oxidase_NM_dom_sf"/>
</dbReference>
<organism evidence="17 18">
    <name type="scientific">Hylemonella gracilis</name>
    <dbReference type="NCBI Taxonomy" id="80880"/>
    <lineage>
        <taxon>Bacteria</taxon>
        <taxon>Pseudomonadati</taxon>
        <taxon>Pseudomonadota</taxon>
        <taxon>Betaproteobacteria</taxon>
        <taxon>Burkholderiales</taxon>
        <taxon>Comamonadaceae</taxon>
        <taxon>Hylemonella</taxon>
    </lineage>
</organism>
<sequence length="393" mass="42415">MPARPLPGLDFGLGDTLNELRQAVADFCAVEIAPRAAAIDRDNHFPRELWARLGSIGLHGMTVAEEYGGVDLGYLAHIIAMEEVSRASASVGLSYGAHSNLCVNQIHRNGNTTQKKKYLPRLISGEHVGALAMSEPNAGSDVVSMKLKAEPKNGYYLLSGGKMWITNGGDADVLVVYAKTEIELGARGMTAFIVEKGWPGFTHGAKLDKLGMRGSNTYPLFFDHCEVPEANVLGGVGNGAKVLMSGLDYERAVLSGGPLGIMAACMDAVLPYVHERQQFGQSIGEFQLMQGKLADMYSTWQACRAYVYAVGRACDSAAHARTLRKDAAGAILYAAEKATWMAGEAIQTLGGVGYTRDFPVERLWRDAKLYEIGAGTSEIRRMLIGRELYAETA</sequence>
<feature type="binding site" evidence="12">
    <location>
        <begin position="248"/>
        <end position="251"/>
    </location>
    <ligand>
        <name>substrate</name>
    </ligand>
</feature>
<dbReference type="SUPFAM" id="SSF56645">
    <property type="entry name" value="Acyl-CoA dehydrogenase NM domain-like"/>
    <property type="match status" value="1"/>
</dbReference>
<dbReference type="InterPro" id="IPR034183">
    <property type="entry name" value="IVD"/>
</dbReference>
<dbReference type="Pfam" id="PF00441">
    <property type="entry name" value="Acyl-CoA_dh_1"/>
    <property type="match status" value="1"/>
</dbReference>